<evidence type="ECO:0000313" key="2">
    <source>
        <dbReference type="Proteomes" id="UP001445076"/>
    </source>
</evidence>
<feature type="non-terminal residue" evidence="1">
    <location>
        <position position="161"/>
    </location>
</feature>
<sequence>ADHYNVEVEDWIQKCQELFPDVNTVYTSVKVQETIKKALDTITTETGATAATVLQGDSATTIMEKVKIITGEIPPATLTVDHLRGMSESVKRLVEAGLVFGVQQDQDDLRYSRITLQDGQLYLHVLQDQPPPTHAHTIQVLYYTTTLTVPPHSPGTLLHYH</sequence>
<dbReference type="AlphaFoldDB" id="A0AAW0VS31"/>
<dbReference type="EMBL" id="JARKIK010001416">
    <property type="protein sequence ID" value="KAK8719747.1"/>
    <property type="molecule type" value="Genomic_DNA"/>
</dbReference>
<feature type="non-terminal residue" evidence="1">
    <location>
        <position position="1"/>
    </location>
</feature>
<gene>
    <name evidence="1" type="ORF">OTU49_013809</name>
</gene>
<proteinExistence type="predicted"/>
<dbReference type="Proteomes" id="UP001445076">
    <property type="component" value="Unassembled WGS sequence"/>
</dbReference>
<keyword evidence="2" id="KW-1185">Reference proteome</keyword>
<protein>
    <submittedName>
        <fullName evidence="1">Uncharacterized protein</fullName>
    </submittedName>
</protein>
<comment type="caution">
    <text evidence="1">The sequence shown here is derived from an EMBL/GenBank/DDBJ whole genome shotgun (WGS) entry which is preliminary data.</text>
</comment>
<evidence type="ECO:0000313" key="1">
    <source>
        <dbReference type="EMBL" id="KAK8719747.1"/>
    </source>
</evidence>
<organism evidence="1 2">
    <name type="scientific">Cherax quadricarinatus</name>
    <name type="common">Australian red claw crayfish</name>
    <dbReference type="NCBI Taxonomy" id="27406"/>
    <lineage>
        <taxon>Eukaryota</taxon>
        <taxon>Metazoa</taxon>
        <taxon>Ecdysozoa</taxon>
        <taxon>Arthropoda</taxon>
        <taxon>Crustacea</taxon>
        <taxon>Multicrustacea</taxon>
        <taxon>Malacostraca</taxon>
        <taxon>Eumalacostraca</taxon>
        <taxon>Eucarida</taxon>
        <taxon>Decapoda</taxon>
        <taxon>Pleocyemata</taxon>
        <taxon>Astacidea</taxon>
        <taxon>Parastacoidea</taxon>
        <taxon>Parastacidae</taxon>
        <taxon>Cherax</taxon>
    </lineage>
</organism>
<reference evidence="1 2" key="1">
    <citation type="journal article" date="2024" name="BMC Genomics">
        <title>Genome assembly of redclaw crayfish (Cherax quadricarinatus) provides insights into its immune adaptation and hypoxia tolerance.</title>
        <authorList>
            <person name="Liu Z."/>
            <person name="Zheng J."/>
            <person name="Li H."/>
            <person name="Fang K."/>
            <person name="Wang S."/>
            <person name="He J."/>
            <person name="Zhou D."/>
            <person name="Weng S."/>
            <person name="Chi M."/>
            <person name="Gu Z."/>
            <person name="He J."/>
            <person name="Li F."/>
            <person name="Wang M."/>
        </authorList>
    </citation>
    <scope>NUCLEOTIDE SEQUENCE [LARGE SCALE GENOMIC DNA]</scope>
    <source>
        <strain evidence="1">ZL_2023a</strain>
    </source>
</reference>
<accession>A0AAW0VS31</accession>
<name>A0AAW0VS31_CHEQU</name>